<dbReference type="EMBL" id="CM045763">
    <property type="protein sequence ID" value="KAI8022528.1"/>
    <property type="molecule type" value="Genomic_DNA"/>
</dbReference>
<proteinExistence type="predicted"/>
<reference evidence="1 2" key="1">
    <citation type="journal article" date="2022" name="Plant J.">
        <title>Chromosome-level genome of Camellia lanceoleosa provides a valuable resource for understanding genome evolution and self-incompatibility.</title>
        <authorList>
            <person name="Gong W."/>
            <person name="Xiao S."/>
            <person name="Wang L."/>
            <person name="Liao Z."/>
            <person name="Chang Y."/>
            <person name="Mo W."/>
            <person name="Hu G."/>
            <person name="Li W."/>
            <person name="Zhao G."/>
            <person name="Zhu H."/>
            <person name="Hu X."/>
            <person name="Ji K."/>
            <person name="Xiang X."/>
            <person name="Song Q."/>
            <person name="Yuan D."/>
            <person name="Jin S."/>
            <person name="Zhang L."/>
        </authorList>
    </citation>
    <scope>NUCLEOTIDE SEQUENCE [LARGE SCALE GENOMIC DNA]</scope>
    <source>
        <strain evidence="1">SQ_2022a</strain>
    </source>
</reference>
<protein>
    <submittedName>
        <fullName evidence="1">Adenylosuccinate lyase</fullName>
    </submittedName>
</protein>
<dbReference type="Proteomes" id="UP001060215">
    <property type="component" value="Chromosome 6"/>
</dbReference>
<name>A0ACC0IC22_9ERIC</name>
<accession>A0ACC0IC22</accession>
<keyword evidence="2" id="KW-1185">Reference proteome</keyword>
<comment type="caution">
    <text evidence="1">The sequence shown here is derived from an EMBL/GenBank/DDBJ whole genome shotgun (WGS) entry which is preliminary data.</text>
</comment>
<gene>
    <name evidence="1" type="ORF">LOK49_LG03G02663</name>
</gene>
<sequence length="124" mass="13800">MASSDGVKEPHSFVFDSVGFPSAALIPVAKEHEIAYDVGSHALVPRIENNNSFCGLTQLWFAYRSALQGISKLQVNEASLFEDLNESWEVLAKPIQTVMRRYGIPEPYEKLKELTEEEAITGKA</sequence>
<keyword evidence="1" id="KW-0456">Lyase</keyword>
<evidence type="ECO:0000313" key="1">
    <source>
        <dbReference type="EMBL" id="KAI8022528.1"/>
    </source>
</evidence>
<organism evidence="1 2">
    <name type="scientific">Camellia lanceoleosa</name>
    <dbReference type="NCBI Taxonomy" id="1840588"/>
    <lineage>
        <taxon>Eukaryota</taxon>
        <taxon>Viridiplantae</taxon>
        <taxon>Streptophyta</taxon>
        <taxon>Embryophyta</taxon>
        <taxon>Tracheophyta</taxon>
        <taxon>Spermatophyta</taxon>
        <taxon>Magnoliopsida</taxon>
        <taxon>eudicotyledons</taxon>
        <taxon>Gunneridae</taxon>
        <taxon>Pentapetalae</taxon>
        <taxon>asterids</taxon>
        <taxon>Ericales</taxon>
        <taxon>Theaceae</taxon>
        <taxon>Camellia</taxon>
    </lineage>
</organism>
<evidence type="ECO:0000313" key="2">
    <source>
        <dbReference type="Proteomes" id="UP001060215"/>
    </source>
</evidence>